<keyword evidence="8" id="KW-1185">Reference proteome</keyword>
<organism evidence="7 8">
    <name type="scientific">Denticeps clupeoides</name>
    <name type="common">denticle herring</name>
    <dbReference type="NCBI Taxonomy" id="299321"/>
    <lineage>
        <taxon>Eukaryota</taxon>
        <taxon>Metazoa</taxon>
        <taxon>Chordata</taxon>
        <taxon>Craniata</taxon>
        <taxon>Vertebrata</taxon>
        <taxon>Euteleostomi</taxon>
        <taxon>Actinopterygii</taxon>
        <taxon>Neopterygii</taxon>
        <taxon>Teleostei</taxon>
        <taxon>Clupei</taxon>
        <taxon>Clupeiformes</taxon>
        <taxon>Denticipitoidei</taxon>
        <taxon>Denticipitidae</taxon>
        <taxon>Denticeps</taxon>
    </lineage>
</organism>
<feature type="transmembrane region" description="Helical" evidence="6">
    <location>
        <begin position="21"/>
        <end position="41"/>
    </location>
</feature>
<evidence type="ECO:0000256" key="6">
    <source>
        <dbReference type="SAM" id="Phobius"/>
    </source>
</evidence>
<evidence type="ECO:0000256" key="5">
    <source>
        <dbReference type="ARBA" id="ARBA00022729"/>
    </source>
</evidence>
<keyword evidence="6" id="KW-0812">Transmembrane</keyword>
<dbReference type="AlphaFoldDB" id="A0AAY4BUN0"/>
<dbReference type="GO" id="GO:0005615">
    <property type="term" value="C:extracellular space"/>
    <property type="evidence" value="ECO:0007669"/>
    <property type="project" value="UniProtKB-KW"/>
</dbReference>
<evidence type="ECO:0000256" key="4">
    <source>
        <dbReference type="ARBA" id="ARBA00022525"/>
    </source>
</evidence>
<keyword evidence="4" id="KW-0964">Secreted</keyword>
<reference evidence="7 8" key="1">
    <citation type="submission" date="2020-06" db="EMBL/GenBank/DDBJ databases">
        <authorList>
            <consortium name="Wellcome Sanger Institute Data Sharing"/>
        </authorList>
    </citation>
    <scope>NUCLEOTIDE SEQUENCE [LARGE SCALE GENOMIC DNA]</scope>
</reference>
<dbReference type="Proteomes" id="UP000694580">
    <property type="component" value="Chromosome 16"/>
</dbReference>
<protein>
    <recommendedName>
        <fullName evidence="9">Interleukin-17C</fullName>
    </recommendedName>
</protein>
<dbReference type="GO" id="GO:0006954">
    <property type="term" value="P:inflammatory response"/>
    <property type="evidence" value="ECO:0007669"/>
    <property type="project" value="InterPro"/>
</dbReference>
<dbReference type="Gene3D" id="2.10.90.10">
    <property type="entry name" value="Cystine-knot cytokines"/>
    <property type="match status" value="1"/>
</dbReference>
<dbReference type="InterPro" id="IPR020440">
    <property type="entry name" value="IL-17_chr"/>
</dbReference>
<comment type="subcellular location">
    <subcellularLocation>
        <location evidence="1">Secreted</location>
    </subcellularLocation>
</comment>
<evidence type="ECO:0000313" key="8">
    <source>
        <dbReference type="Proteomes" id="UP000694580"/>
    </source>
</evidence>
<keyword evidence="5" id="KW-0732">Signal</keyword>
<dbReference type="GO" id="GO:0005125">
    <property type="term" value="F:cytokine activity"/>
    <property type="evidence" value="ECO:0007669"/>
    <property type="project" value="UniProtKB-KW"/>
</dbReference>
<dbReference type="Pfam" id="PF06083">
    <property type="entry name" value="IL17"/>
    <property type="match status" value="1"/>
</dbReference>
<name>A0AAY4BUN0_9TELE</name>
<reference evidence="7" key="2">
    <citation type="submission" date="2025-08" db="UniProtKB">
        <authorList>
            <consortium name="Ensembl"/>
        </authorList>
    </citation>
    <scope>IDENTIFICATION</scope>
</reference>
<sequence>MLQNQDTLRLAESSRWHQTSLFTIYSMARILVILGLMHFMGTFEASGKVCLGTRKARINLLHNSTFLRSRQLQTSVDDFTRAVAPWTYRIDSDHDRVPQNLRFAECLYEGCIIHGIEDKSYNSIMVFQTQIVLKRIPCPLQEKKYYLEVQHISVPVACVCVVPRIVGSI</sequence>
<dbReference type="InterPro" id="IPR010345">
    <property type="entry name" value="IL-17_fam"/>
</dbReference>
<evidence type="ECO:0000256" key="1">
    <source>
        <dbReference type="ARBA" id="ARBA00004613"/>
    </source>
</evidence>
<keyword evidence="3" id="KW-0202">Cytokine</keyword>
<evidence type="ECO:0000256" key="3">
    <source>
        <dbReference type="ARBA" id="ARBA00022514"/>
    </source>
</evidence>
<comment type="similarity">
    <text evidence="2">Belongs to the IL-17 family.</text>
</comment>
<dbReference type="InterPro" id="IPR029034">
    <property type="entry name" value="Cystine-knot_cytokine"/>
</dbReference>
<dbReference type="PRINTS" id="PR01932">
    <property type="entry name" value="INTRLEUKIN17"/>
</dbReference>
<dbReference type="Ensembl" id="ENSDCDT00010029495.1">
    <property type="protein sequence ID" value="ENSDCDP00010023901.1"/>
    <property type="gene ID" value="ENSDCDG00010015109.1"/>
</dbReference>
<dbReference type="SUPFAM" id="SSF57501">
    <property type="entry name" value="Cystine-knot cytokines"/>
    <property type="match status" value="1"/>
</dbReference>
<evidence type="ECO:0000256" key="2">
    <source>
        <dbReference type="ARBA" id="ARBA00007236"/>
    </source>
</evidence>
<dbReference type="GeneTree" id="ENSGT00940000166375"/>
<evidence type="ECO:0008006" key="9">
    <source>
        <dbReference type="Google" id="ProtNLM"/>
    </source>
</evidence>
<reference evidence="7" key="3">
    <citation type="submission" date="2025-09" db="UniProtKB">
        <authorList>
            <consortium name="Ensembl"/>
        </authorList>
    </citation>
    <scope>IDENTIFICATION</scope>
</reference>
<proteinExistence type="inferred from homology"/>
<evidence type="ECO:0000313" key="7">
    <source>
        <dbReference type="Ensembl" id="ENSDCDP00010023901.1"/>
    </source>
</evidence>
<keyword evidence="6" id="KW-0472">Membrane</keyword>
<keyword evidence="6" id="KW-1133">Transmembrane helix</keyword>
<accession>A0AAY4BUN0</accession>